<dbReference type="EMBL" id="OE179145">
    <property type="protein sequence ID" value="CAD7567685.1"/>
    <property type="molecule type" value="Genomic_DNA"/>
</dbReference>
<gene>
    <name evidence="2" type="ORF">TCMB3V08_LOCUS467</name>
</gene>
<reference evidence="2" key="1">
    <citation type="submission" date="2020-11" db="EMBL/GenBank/DDBJ databases">
        <authorList>
            <person name="Tran Van P."/>
        </authorList>
    </citation>
    <scope>NUCLEOTIDE SEQUENCE</scope>
</reference>
<dbReference type="InterPro" id="IPR013783">
    <property type="entry name" value="Ig-like_fold"/>
</dbReference>
<proteinExistence type="predicted"/>
<evidence type="ECO:0000259" key="1">
    <source>
        <dbReference type="PROSITE" id="PS50835"/>
    </source>
</evidence>
<dbReference type="Gene3D" id="2.60.40.10">
    <property type="entry name" value="Immunoglobulins"/>
    <property type="match status" value="1"/>
</dbReference>
<dbReference type="SUPFAM" id="SSF48726">
    <property type="entry name" value="Immunoglobulin"/>
    <property type="match status" value="1"/>
</dbReference>
<dbReference type="InterPro" id="IPR036179">
    <property type="entry name" value="Ig-like_dom_sf"/>
</dbReference>
<dbReference type="CDD" id="cd00096">
    <property type="entry name" value="Ig"/>
    <property type="match status" value="1"/>
</dbReference>
<dbReference type="PANTHER" id="PTHR23278">
    <property type="entry name" value="SIDESTEP PROTEIN"/>
    <property type="match status" value="1"/>
</dbReference>
<organism evidence="2">
    <name type="scientific">Timema californicum</name>
    <name type="common">California timema</name>
    <name type="synonym">Walking stick</name>
    <dbReference type="NCBI Taxonomy" id="61474"/>
    <lineage>
        <taxon>Eukaryota</taxon>
        <taxon>Metazoa</taxon>
        <taxon>Ecdysozoa</taxon>
        <taxon>Arthropoda</taxon>
        <taxon>Hexapoda</taxon>
        <taxon>Insecta</taxon>
        <taxon>Pterygota</taxon>
        <taxon>Neoptera</taxon>
        <taxon>Polyneoptera</taxon>
        <taxon>Phasmatodea</taxon>
        <taxon>Timematodea</taxon>
        <taxon>Timematoidea</taxon>
        <taxon>Timematidae</taxon>
        <taxon>Timema</taxon>
    </lineage>
</organism>
<sequence>MGMCYVRYLTNECYTEVCKQFTGKPLPRVMWYRNEQLVSNESTNQDGHVSSQIVIRNLGRADLKAQLKCVARNNNKTQPLMSTVSLDMNSIKSTYGGGRSVLLSEAWLTLVTSLAQARGVVPPYFIVSHDYLRTAAIKLHGSPVRRSFSFMYHMVLCVYGHRDSLTSVYQASASAPLDFTMLPRDRPDRRKIGSFCPSGTTRVYKLIGIKIKYHLLVLNPWISMPVWLRLIGPTAAPNNLAENTESELTLCFRDPSVLVGAEGYFARLRSHTTPFNLLPTIPQNRF</sequence>
<accession>A0A7R9IVT5</accession>
<dbReference type="PROSITE" id="PS50835">
    <property type="entry name" value="IG_LIKE"/>
    <property type="match status" value="1"/>
</dbReference>
<dbReference type="InterPro" id="IPR007110">
    <property type="entry name" value="Ig-like_dom"/>
</dbReference>
<feature type="domain" description="Ig-like" evidence="1">
    <location>
        <begin position="1"/>
        <end position="85"/>
    </location>
</feature>
<dbReference type="AlphaFoldDB" id="A0A7R9IVT5"/>
<evidence type="ECO:0000313" key="2">
    <source>
        <dbReference type="EMBL" id="CAD7567685.1"/>
    </source>
</evidence>
<protein>
    <submittedName>
        <fullName evidence="2">(California timema) hypothetical protein</fullName>
    </submittedName>
</protein>
<dbReference type="PANTHER" id="PTHR23278:SF19">
    <property type="entry name" value="OBSCURIN"/>
    <property type="match status" value="1"/>
</dbReference>
<name>A0A7R9IVT5_TIMCA</name>